<feature type="compositionally biased region" description="Basic and acidic residues" evidence="3">
    <location>
        <begin position="246"/>
        <end position="255"/>
    </location>
</feature>
<dbReference type="SMART" id="SM00121">
    <property type="entry name" value="IB"/>
    <property type="match status" value="1"/>
</dbReference>
<evidence type="ECO:0000256" key="2">
    <source>
        <dbReference type="ARBA" id="ARBA00023157"/>
    </source>
</evidence>
<reference evidence="6" key="2">
    <citation type="submission" date="2025-08" db="UniProtKB">
        <authorList>
            <consortium name="RefSeq"/>
        </authorList>
    </citation>
    <scope>IDENTIFICATION</scope>
    <source>
        <tissue evidence="6">Cell line</tissue>
    </source>
</reference>
<dbReference type="Pfam" id="PF00219">
    <property type="entry name" value="IGFBP"/>
    <property type="match status" value="1"/>
</dbReference>
<organism evidence="5 6">
    <name type="scientific">Vulpes vulpes</name>
    <name type="common">Red fox</name>
    <dbReference type="NCBI Taxonomy" id="9627"/>
    <lineage>
        <taxon>Eukaryota</taxon>
        <taxon>Metazoa</taxon>
        <taxon>Chordata</taxon>
        <taxon>Craniata</taxon>
        <taxon>Vertebrata</taxon>
        <taxon>Euteleostomi</taxon>
        <taxon>Mammalia</taxon>
        <taxon>Eutheria</taxon>
        <taxon>Laurasiatheria</taxon>
        <taxon>Carnivora</taxon>
        <taxon>Caniformia</taxon>
        <taxon>Canidae</taxon>
        <taxon>Vulpes</taxon>
    </lineage>
</organism>
<evidence type="ECO:0000313" key="6">
    <source>
        <dbReference type="RefSeq" id="XP_072605521.1"/>
    </source>
</evidence>
<sequence length="367" mass="39713">MTCPTAGFQGSHRKGGGPCSGQMELVTVTVTVTVTLRVYPCPPPLPLPRPRSCPAPPPPPSLPLPRRRAASRRERAAGQAGPWGRARAACAGASSALCWAPRWHRCAAGRRRRRRRSGGGRPVCRWPCECGARPRCGPGVSLLTDGCGCCEVCARQLGDACTEADVCDPHRGLYCDYSADRPRFETGVCAHLVAVGCEFNRVHYHNGQVFQPSPLVSCLCVSGAIGCTPLLLPTPADSDSGCSGAQDRKKPDGLDCGRGPSRQQLSTSYRTRPGIFMFLLPLPQLLVQSQDPTAITLRAAKYHFIQRRQMLADASKRLMFPIKKLIGTSRLFGKENVLCKQQSGLLAPERVGWEYLIGSPMKIATVK</sequence>
<evidence type="ECO:0000256" key="1">
    <source>
        <dbReference type="ARBA" id="ARBA00022729"/>
    </source>
</evidence>
<reference evidence="5" key="1">
    <citation type="submission" date="2025-05" db="UniProtKB">
        <authorList>
            <consortium name="RefSeq"/>
        </authorList>
    </citation>
    <scope>NUCLEOTIDE SEQUENCE [LARGE SCALE GENOMIC DNA]</scope>
</reference>
<evidence type="ECO:0000313" key="5">
    <source>
        <dbReference type="Proteomes" id="UP001652641"/>
    </source>
</evidence>
<dbReference type="Proteomes" id="UP001652641">
    <property type="component" value="Chromosome 1"/>
</dbReference>
<keyword evidence="1" id="KW-0732">Signal</keyword>
<dbReference type="PROSITE" id="PS00222">
    <property type="entry name" value="IGFBP_N_1"/>
    <property type="match status" value="1"/>
</dbReference>
<dbReference type="InterPro" id="IPR017891">
    <property type="entry name" value="Insulin_GF-bd_Cys-rich_CS"/>
</dbReference>
<gene>
    <name evidence="6" type="primary">CCN6</name>
</gene>
<dbReference type="PROSITE" id="PS51323">
    <property type="entry name" value="IGFBP_N_2"/>
    <property type="match status" value="1"/>
</dbReference>
<dbReference type="GeneID" id="112925187"/>
<feature type="domain" description="IGFBP N-terminal" evidence="4">
    <location>
        <begin position="116"/>
        <end position="192"/>
    </location>
</feature>
<accession>A0ABM4ZSP9</accession>
<dbReference type="Gene3D" id="2.10.70.10">
    <property type="entry name" value="Complement Module, domain 1"/>
    <property type="match status" value="1"/>
</dbReference>
<proteinExistence type="predicted"/>
<dbReference type="PANTHER" id="PTHR11348:SF3">
    <property type="entry name" value="CELLULAR COMMUNICATION NETWORK FACTOR 6"/>
    <property type="match status" value="1"/>
</dbReference>
<feature type="region of interest" description="Disordered" evidence="3">
    <location>
        <begin position="50"/>
        <end position="80"/>
    </location>
</feature>
<evidence type="ECO:0000256" key="3">
    <source>
        <dbReference type="SAM" id="MobiDB-lite"/>
    </source>
</evidence>
<feature type="region of interest" description="Disordered" evidence="3">
    <location>
        <begin position="1"/>
        <end position="21"/>
    </location>
</feature>
<evidence type="ECO:0000259" key="4">
    <source>
        <dbReference type="PROSITE" id="PS51323"/>
    </source>
</evidence>
<feature type="compositionally biased region" description="Pro residues" evidence="3">
    <location>
        <begin position="50"/>
        <end position="63"/>
    </location>
</feature>
<dbReference type="RefSeq" id="XP_072605521.1">
    <property type="nucleotide sequence ID" value="XM_072749420.1"/>
</dbReference>
<dbReference type="SUPFAM" id="SSF57184">
    <property type="entry name" value="Growth factor receptor domain"/>
    <property type="match status" value="1"/>
</dbReference>
<name>A0ABM4ZSP9_VULVU</name>
<dbReference type="InterPro" id="IPR009030">
    <property type="entry name" value="Growth_fac_rcpt_cys_sf"/>
</dbReference>
<dbReference type="PANTHER" id="PTHR11348">
    <property type="entry name" value="CONNECTIVE TISSUE GROWTH FACTOR-RELATED"/>
    <property type="match status" value="1"/>
</dbReference>
<dbReference type="InterPro" id="IPR000867">
    <property type="entry name" value="IGFBP-like"/>
</dbReference>
<dbReference type="InterPro" id="IPR050941">
    <property type="entry name" value="CCN"/>
</dbReference>
<protein>
    <submittedName>
        <fullName evidence="6">Cellular communication network factor 6</fullName>
    </submittedName>
</protein>
<keyword evidence="2" id="KW-1015">Disulfide bond</keyword>
<feature type="region of interest" description="Disordered" evidence="3">
    <location>
        <begin position="241"/>
        <end position="266"/>
    </location>
</feature>
<keyword evidence="5" id="KW-1185">Reference proteome</keyword>